<dbReference type="PANTHER" id="PTHR30061:SF50">
    <property type="entry name" value="MALTOSE_MALTODEXTRIN-BINDING PERIPLASMIC PROTEIN"/>
    <property type="match status" value="1"/>
</dbReference>
<dbReference type="GO" id="GO:0015768">
    <property type="term" value="P:maltose transport"/>
    <property type="evidence" value="ECO:0007669"/>
    <property type="project" value="TreeGrafter"/>
</dbReference>
<dbReference type="Pfam" id="PF01547">
    <property type="entry name" value="SBP_bac_1"/>
    <property type="match status" value="1"/>
</dbReference>
<dbReference type="InterPro" id="IPR006059">
    <property type="entry name" value="SBP"/>
</dbReference>
<dbReference type="PROSITE" id="PS51257">
    <property type="entry name" value="PROKAR_LIPOPROTEIN"/>
    <property type="match status" value="1"/>
</dbReference>
<dbReference type="SUPFAM" id="SSF53850">
    <property type="entry name" value="Periplasmic binding protein-like II"/>
    <property type="match status" value="1"/>
</dbReference>
<dbReference type="PANTHER" id="PTHR30061">
    <property type="entry name" value="MALTOSE-BINDING PERIPLASMIC PROTEIN"/>
    <property type="match status" value="1"/>
</dbReference>
<keyword evidence="6" id="KW-1185">Reference proteome</keyword>
<evidence type="ECO:0000256" key="1">
    <source>
        <dbReference type="ARBA" id="ARBA00008520"/>
    </source>
</evidence>
<dbReference type="EMBL" id="JACVVD010000003">
    <property type="protein sequence ID" value="MBD0380909.1"/>
    <property type="molecule type" value="Genomic_DNA"/>
</dbReference>
<evidence type="ECO:0000313" key="6">
    <source>
        <dbReference type="Proteomes" id="UP000650466"/>
    </source>
</evidence>
<dbReference type="AlphaFoldDB" id="A0A926KRK2"/>
<feature type="chain" id="PRO_5039321608" evidence="4">
    <location>
        <begin position="20"/>
        <end position="447"/>
    </location>
</feature>
<evidence type="ECO:0000256" key="4">
    <source>
        <dbReference type="SAM" id="SignalP"/>
    </source>
</evidence>
<feature type="signal peptide" evidence="4">
    <location>
        <begin position="1"/>
        <end position="19"/>
    </location>
</feature>
<dbReference type="GO" id="GO:1901982">
    <property type="term" value="F:maltose binding"/>
    <property type="evidence" value="ECO:0007669"/>
    <property type="project" value="TreeGrafter"/>
</dbReference>
<dbReference type="GO" id="GO:0042956">
    <property type="term" value="P:maltodextrin transmembrane transport"/>
    <property type="evidence" value="ECO:0007669"/>
    <property type="project" value="TreeGrafter"/>
</dbReference>
<gene>
    <name evidence="5" type="ORF">ICC18_12330</name>
</gene>
<reference evidence="5" key="1">
    <citation type="submission" date="2020-09" db="EMBL/GenBank/DDBJ databases">
        <title>Draft Genome Sequence of Paenibacillus sp. WST5.</title>
        <authorList>
            <person name="Bao Z."/>
        </authorList>
    </citation>
    <scope>NUCLEOTIDE SEQUENCE</scope>
    <source>
        <strain evidence="5">WST5</strain>
    </source>
</reference>
<sequence>MKKFSTIVLAAAMTTTLLAGCGKSSTGNEPASTKDASSAATSATSATAAAKKPVTLKYMTWNYADATKSTDAYIKDMKDKFNITIELQNIPTDQYESAVKAKLAAKDLPDLMYVHSISKDLFMEKVQIDANQFADLSDLKSVSEYLPALIKERKDNKAGKLFYVPNSTNALGVIYNKKVFSDHGIAVPTNINEFTAAAEKLKAANIIPISGGFKDSWTTQIINFIAFGQYINAKDMSTRVKLADLSLKYADIKTDITKVLNVQLDWIDKGYFPKDFLGTDINVASAMVGTGKAAMLINGTWQYKAVQDADPKAQIGFFTLPLNAPGEKTVVPTTANEGIVVNADSKNLEAAKIAMDYYLSAENQTRVLNEKNGIPTNTKVKVDNAFSSDVNAAFAAGEVQPDFWGVAGLYKPTASTFAIDKEMQNLIAKGITIDQFIANFDKANAPK</sequence>
<evidence type="ECO:0000256" key="2">
    <source>
        <dbReference type="ARBA" id="ARBA00022448"/>
    </source>
</evidence>
<proteinExistence type="inferred from homology"/>
<comment type="caution">
    <text evidence="5">The sequence shown here is derived from an EMBL/GenBank/DDBJ whole genome shotgun (WGS) entry which is preliminary data.</text>
</comment>
<dbReference type="RefSeq" id="WP_188174656.1">
    <property type="nucleotide sequence ID" value="NZ_JACVVD010000003.1"/>
</dbReference>
<keyword evidence="2" id="KW-0813">Transport</keyword>
<organism evidence="5 6">
    <name type="scientific">Paenibacillus sedimenti</name>
    <dbReference type="NCBI Taxonomy" id="2770274"/>
    <lineage>
        <taxon>Bacteria</taxon>
        <taxon>Bacillati</taxon>
        <taxon>Bacillota</taxon>
        <taxon>Bacilli</taxon>
        <taxon>Bacillales</taxon>
        <taxon>Paenibacillaceae</taxon>
        <taxon>Paenibacillus</taxon>
    </lineage>
</organism>
<dbReference type="GO" id="GO:0055052">
    <property type="term" value="C:ATP-binding cassette (ABC) transporter complex, substrate-binding subunit-containing"/>
    <property type="evidence" value="ECO:0007669"/>
    <property type="project" value="TreeGrafter"/>
</dbReference>
<comment type="similarity">
    <text evidence="1">Belongs to the bacterial solute-binding protein 1 family.</text>
</comment>
<evidence type="ECO:0000313" key="5">
    <source>
        <dbReference type="EMBL" id="MBD0380909.1"/>
    </source>
</evidence>
<dbReference type="Proteomes" id="UP000650466">
    <property type="component" value="Unassembled WGS sequence"/>
</dbReference>
<protein>
    <submittedName>
        <fullName evidence="5">Extracellular solute-binding protein</fullName>
    </submittedName>
</protein>
<dbReference type="Gene3D" id="3.40.190.10">
    <property type="entry name" value="Periplasmic binding protein-like II"/>
    <property type="match status" value="2"/>
</dbReference>
<keyword evidence="3 4" id="KW-0732">Signal</keyword>
<name>A0A926KRK2_9BACL</name>
<evidence type="ECO:0000256" key="3">
    <source>
        <dbReference type="ARBA" id="ARBA00022729"/>
    </source>
</evidence>
<accession>A0A926KRK2</accession>